<accession>A0A1I7WEM8</accession>
<dbReference type="Proteomes" id="UP000095283">
    <property type="component" value="Unplaced"/>
</dbReference>
<reference evidence="2" key="1">
    <citation type="submission" date="2016-11" db="UniProtKB">
        <authorList>
            <consortium name="WormBaseParasite"/>
        </authorList>
    </citation>
    <scope>IDENTIFICATION</scope>
</reference>
<keyword evidence="1" id="KW-1185">Reference proteome</keyword>
<organism evidence="1 2">
    <name type="scientific">Heterorhabditis bacteriophora</name>
    <name type="common">Entomopathogenic nematode worm</name>
    <dbReference type="NCBI Taxonomy" id="37862"/>
    <lineage>
        <taxon>Eukaryota</taxon>
        <taxon>Metazoa</taxon>
        <taxon>Ecdysozoa</taxon>
        <taxon>Nematoda</taxon>
        <taxon>Chromadorea</taxon>
        <taxon>Rhabditida</taxon>
        <taxon>Rhabditina</taxon>
        <taxon>Rhabditomorpha</taxon>
        <taxon>Strongyloidea</taxon>
        <taxon>Heterorhabditidae</taxon>
        <taxon>Heterorhabditis</taxon>
    </lineage>
</organism>
<evidence type="ECO:0000313" key="1">
    <source>
        <dbReference type="Proteomes" id="UP000095283"/>
    </source>
</evidence>
<dbReference type="AlphaFoldDB" id="A0A1I7WEM8"/>
<sequence>MNCKNNEQSKLVFPIFTHFYWYNMENYSKQKFKE</sequence>
<evidence type="ECO:0000313" key="2">
    <source>
        <dbReference type="WBParaSite" id="Hba_03418"/>
    </source>
</evidence>
<name>A0A1I7WEM8_HETBA</name>
<dbReference type="WBParaSite" id="Hba_03418">
    <property type="protein sequence ID" value="Hba_03418"/>
    <property type="gene ID" value="Hba_03418"/>
</dbReference>
<proteinExistence type="predicted"/>
<protein>
    <submittedName>
        <fullName evidence="2">Uncharacterized protein</fullName>
    </submittedName>
</protein>